<evidence type="ECO:0000313" key="3">
    <source>
        <dbReference type="Proteomes" id="UP000828390"/>
    </source>
</evidence>
<sequence>MIDAADGAVILAQLEIAFFGKGTISNWVYSLYHLFSSQIFGIVSSLLQPLPLLIA</sequence>
<dbReference type="Proteomes" id="UP000828390">
    <property type="component" value="Unassembled WGS sequence"/>
</dbReference>
<reference evidence="2" key="1">
    <citation type="journal article" date="2019" name="bioRxiv">
        <title>The Genome of the Zebra Mussel, Dreissena polymorpha: A Resource for Invasive Species Research.</title>
        <authorList>
            <person name="McCartney M.A."/>
            <person name="Auch B."/>
            <person name="Kono T."/>
            <person name="Mallez S."/>
            <person name="Zhang Y."/>
            <person name="Obille A."/>
            <person name="Becker A."/>
            <person name="Abrahante J.E."/>
            <person name="Garbe J."/>
            <person name="Badalamenti J.P."/>
            <person name="Herman A."/>
            <person name="Mangelson H."/>
            <person name="Liachko I."/>
            <person name="Sullivan S."/>
            <person name="Sone E.D."/>
            <person name="Koren S."/>
            <person name="Silverstein K.A.T."/>
            <person name="Beckman K.B."/>
            <person name="Gohl D.M."/>
        </authorList>
    </citation>
    <scope>NUCLEOTIDE SEQUENCE</scope>
    <source>
        <strain evidence="2">Duluth1</strain>
        <tissue evidence="2">Whole animal</tissue>
    </source>
</reference>
<dbReference type="EMBL" id="JAIWYP010000007">
    <property type="protein sequence ID" value="KAH3793980.1"/>
    <property type="molecule type" value="Genomic_DNA"/>
</dbReference>
<reference evidence="2" key="2">
    <citation type="submission" date="2020-11" db="EMBL/GenBank/DDBJ databases">
        <authorList>
            <person name="McCartney M.A."/>
            <person name="Auch B."/>
            <person name="Kono T."/>
            <person name="Mallez S."/>
            <person name="Becker A."/>
            <person name="Gohl D.M."/>
            <person name="Silverstein K.A.T."/>
            <person name="Koren S."/>
            <person name="Bechman K.B."/>
            <person name="Herman A."/>
            <person name="Abrahante J.E."/>
            <person name="Garbe J."/>
        </authorList>
    </citation>
    <scope>NUCLEOTIDE SEQUENCE</scope>
    <source>
        <strain evidence="2">Duluth1</strain>
        <tissue evidence="2">Whole animal</tissue>
    </source>
</reference>
<proteinExistence type="predicted"/>
<comment type="caution">
    <text evidence="2">The sequence shown here is derived from an EMBL/GenBank/DDBJ whole genome shotgun (WGS) entry which is preliminary data.</text>
</comment>
<accession>A0A9D4FCA5</accession>
<keyword evidence="3" id="KW-1185">Reference proteome</keyword>
<organism evidence="2 3">
    <name type="scientific">Dreissena polymorpha</name>
    <name type="common">Zebra mussel</name>
    <name type="synonym">Mytilus polymorpha</name>
    <dbReference type="NCBI Taxonomy" id="45954"/>
    <lineage>
        <taxon>Eukaryota</taxon>
        <taxon>Metazoa</taxon>
        <taxon>Spiralia</taxon>
        <taxon>Lophotrochozoa</taxon>
        <taxon>Mollusca</taxon>
        <taxon>Bivalvia</taxon>
        <taxon>Autobranchia</taxon>
        <taxon>Heteroconchia</taxon>
        <taxon>Euheterodonta</taxon>
        <taxon>Imparidentia</taxon>
        <taxon>Neoheterodontei</taxon>
        <taxon>Myida</taxon>
        <taxon>Dreissenoidea</taxon>
        <taxon>Dreissenidae</taxon>
        <taxon>Dreissena</taxon>
    </lineage>
</organism>
<dbReference type="AlphaFoldDB" id="A0A9D4FCA5"/>
<protein>
    <submittedName>
        <fullName evidence="2">Uncharacterized protein</fullName>
    </submittedName>
</protein>
<evidence type="ECO:0000313" key="1">
    <source>
        <dbReference type="EMBL" id="KAH3793929.1"/>
    </source>
</evidence>
<dbReference type="EMBL" id="JAIWYP010000007">
    <property type="protein sequence ID" value="KAH3793929.1"/>
    <property type="molecule type" value="Genomic_DNA"/>
</dbReference>
<evidence type="ECO:0000313" key="2">
    <source>
        <dbReference type="EMBL" id="KAH3793980.1"/>
    </source>
</evidence>
<name>A0A9D4FCA5_DREPO</name>
<gene>
    <name evidence="1" type="ORF">DPMN_147455</name>
    <name evidence="2" type="ORF">DPMN_147508</name>
</gene>